<dbReference type="SUPFAM" id="SSF56801">
    <property type="entry name" value="Acetyl-CoA synthetase-like"/>
    <property type="match status" value="1"/>
</dbReference>
<reference evidence="6 7" key="1">
    <citation type="submission" date="2020-10" db="EMBL/GenBank/DDBJ databases">
        <title>Complete genome sequence of Corynebacterium massiliense DSM 45435, type strain of Corynebacterium massiliense.</title>
        <authorList>
            <person name="Busche T."/>
            <person name="Kalinowski J."/>
            <person name="Ruckert C."/>
        </authorList>
    </citation>
    <scope>NUCLEOTIDE SEQUENCE [LARGE SCALE GENOMIC DNA]</scope>
    <source>
        <strain evidence="6 7">DSM 45435</strain>
    </source>
</reference>
<dbReference type="Gene3D" id="1.10.1200.10">
    <property type="entry name" value="ACP-like"/>
    <property type="match status" value="1"/>
</dbReference>
<dbReference type="NCBIfam" id="TIGR01733">
    <property type="entry name" value="AA-adenyl-dom"/>
    <property type="match status" value="1"/>
</dbReference>
<dbReference type="InterPro" id="IPR020845">
    <property type="entry name" value="AMP-binding_CS"/>
</dbReference>
<feature type="region of interest" description="Disordered" evidence="3">
    <location>
        <begin position="578"/>
        <end position="633"/>
    </location>
</feature>
<dbReference type="PANTHER" id="PTHR45527">
    <property type="entry name" value="NONRIBOSOMAL PEPTIDE SYNTHETASE"/>
    <property type="match status" value="1"/>
</dbReference>
<feature type="compositionally biased region" description="Basic residues" evidence="3">
    <location>
        <begin position="623"/>
        <end position="632"/>
    </location>
</feature>
<dbReference type="PANTHER" id="PTHR45527:SF1">
    <property type="entry name" value="FATTY ACID SYNTHASE"/>
    <property type="match status" value="1"/>
</dbReference>
<dbReference type="PROSITE" id="PS00455">
    <property type="entry name" value="AMP_BINDING"/>
    <property type="match status" value="1"/>
</dbReference>
<organism evidence="6 7">
    <name type="scientific">Corynebacterium massiliense DSM 45435</name>
    <dbReference type="NCBI Taxonomy" id="1121364"/>
    <lineage>
        <taxon>Bacteria</taxon>
        <taxon>Bacillati</taxon>
        <taxon>Actinomycetota</taxon>
        <taxon>Actinomycetes</taxon>
        <taxon>Mycobacteriales</taxon>
        <taxon>Corynebacteriaceae</taxon>
        <taxon>Corynebacterium</taxon>
    </lineage>
</organism>
<dbReference type="InterPro" id="IPR045851">
    <property type="entry name" value="AMP-bd_C_sf"/>
</dbReference>
<evidence type="ECO:0000313" key="6">
    <source>
        <dbReference type="EMBL" id="WCZ33243.1"/>
    </source>
</evidence>
<dbReference type="InterPro" id="IPR009081">
    <property type="entry name" value="PP-bd_ACP"/>
</dbReference>
<dbReference type="Pfam" id="PF00501">
    <property type="entry name" value="AMP-binding"/>
    <property type="match status" value="1"/>
</dbReference>
<dbReference type="InterPro" id="IPR011004">
    <property type="entry name" value="Trimer_LpxA-like_sf"/>
</dbReference>
<feature type="transmembrane region" description="Helical" evidence="4">
    <location>
        <begin position="680"/>
        <end position="698"/>
    </location>
</feature>
<dbReference type="InterPro" id="IPR000873">
    <property type="entry name" value="AMP-dep_synth/lig_dom"/>
</dbReference>
<dbReference type="Gene3D" id="2.160.10.10">
    <property type="entry name" value="Hexapeptide repeat proteins"/>
    <property type="match status" value="2"/>
</dbReference>
<keyword evidence="4" id="KW-1133">Transmembrane helix</keyword>
<proteinExistence type="predicted"/>
<feature type="transmembrane region" description="Helical" evidence="4">
    <location>
        <begin position="877"/>
        <end position="904"/>
    </location>
</feature>
<dbReference type="RefSeq" id="WP_022862945.1">
    <property type="nucleotide sequence ID" value="NZ_ATVG01000005.1"/>
</dbReference>
<dbReference type="InterPro" id="IPR010071">
    <property type="entry name" value="AA_adenyl_dom"/>
</dbReference>
<feature type="compositionally biased region" description="Low complexity" evidence="3">
    <location>
        <begin position="607"/>
        <end position="618"/>
    </location>
</feature>
<sequence>MNSPVSSVTVPSQFLLAGYAPRPRTLWDVVQTTAELHPDAAAIDDGEVLTYAELIADVRAWAKELHRQGVSRGDHIGIRMSSGQRELYLAILSIMAAGAAYVPVDVDDPDERADMVFGEADINGVFTDDGFHMIRKSGGEQAEPRPEDTAWIIFTSGSTGKPKGVAVSHRSAAAFVDAEAALFLIHHPAGPLGPDDRVLAGLSVAFDASCEEMWLAWGHGACLVPAPRSLVRSGMDLGPWLIRRDITVVSTVPTLAGLWPAEALDNIRLLIVGGEACSEELVRRLATDDREMWNTYGPTEATVVASAEKMEAGKPVSIGLPLNGWDLAVIDESGNPVGIGEPGELVIGGVGLARYLDPEKDAEKYAPLESLGWERAYRTGDHVRLEEDGLYFVGRKDDQVKIGGRRIELGEVKANVAALPNVYNSAVAVQKTGAGESVLVAYVSLDRADDGFDHDGARERLADTMPAALVPRIHVMDELPIRTSGKVDKKALPWPLPTADAGLGADAGALTPTEEWLAELWSDVLGVSIPDANVDFFSLGGTSLAAATLIGRIRERYPTVAVRELYDYPRLGQLAQHLAGDEEPRRASSRAGAKNAQSGKAGKSGKPGKSGSAASASAPHARATARPKRRVKPVSVGTRAAQFAIQLVAMTLSGATWLAWTMLGINMAAAAGVPWAPHQPWWLVIAFIIIFATPLGRIPIGGFGARAITAGITPGDYPRGGATHLRIWAAERWTDASGARSISGATWVNNYARTLGVRMGKGVDLHSLPPVTGLLKLGKHAAVEPEVDLSGYWLDGDVLHVGAIEIGKNSRIGARSTLLPGANIGSDAHVESGSTVTGAKKVKSGRRWSGSPAKKVGRSKHRFPDAHPARRPWWVPFYGLTSLAFALLPVAALAVGAALTVFLVERTGGNAFAGALAFAPLGALMAFATYTALTWLGVRVFSLGLKPGVNPVRSAAGWRLWAVFRLMDDARTQLFPMYAGLITPVWLRALGAKVGRDVEASTAVMVPKFTDIKDGSFLADDAMVGGYELGGGWVRSGKARVDKRSFLGNSGVLTPGRKLSKNSLVAVLSSTPKKNKPESNWWGAPPERMRRVASDSVRGGDAASAAASAAEARTYQPGAGLKVARGVIETLRLFAPIASGIVFAFVIATLVYLTAALGPWLAWALSGLVLMAAGAIAVGVTVVAKWVCVGKHRRGEHPLWSPFVWLNELQDTFVECVAAPWFFNHNAGTGAMNTALRLLGARIGRGAWVDSYWLPETDLCHIGRGATVGPGTVVQTHLFQDRVMSLDAVTLGDGATLAAHSVALPAARIAESTTIEPGSLVMRGDQVPAHSVWQGNPIEPRGFTG</sequence>
<keyword evidence="7" id="KW-1185">Reference proteome</keyword>
<feature type="transmembrane region" description="Helical" evidence="4">
    <location>
        <begin position="1160"/>
        <end position="1184"/>
    </location>
</feature>
<dbReference type="Proteomes" id="UP001220064">
    <property type="component" value="Chromosome"/>
</dbReference>
<dbReference type="Pfam" id="PF00550">
    <property type="entry name" value="PP-binding"/>
    <property type="match status" value="1"/>
</dbReference>
<feature type="transmembrane region" description="Helical" evidence="4">
    <location>
        <begin position="1133"/>
        <end position="1154"/>
    </location>
</feature>
<dbReference type="PROSITE" id="PS50075">
    <property type="entry name" value="CARRIER"/>
    <property type="match status" value="1"/>
</dbReference>
<evidence type="ECO:0000256" key="4">
    <source>
        <dbReference type="SAM" id="Phobius"/>
    </source>
</evidence>
<dbReference type="InterPro" id="IPR012728">
    <property type="entry name" value="Pls/PosA_C"/>
</dbReference>
<dbReference type="Gene3D" id="3.40.50.12780">
    <property type="entry name" value="N-terminal domain of ligase-like"/>
    <property type="match status" value="1"/>
</dbReference>
<gene>
    <name evidence="6" type="primary">lgrD</name>
    <name evidence="6" type="ORF">CMASS_09155</name>
</gene>
<dbReference type="SUPFAM" id="SSF47336">
    <property type="entry name" value="ACP-like"/>
    <property type="match status" value="1"/>
</dbReference>
<feature type="region of interest" description="Disordered" evidence="3">
    <location>
        <begin position="844"/>
        <end position="863"/>
    </location>
</feature>
<evidence type="ECO:0000256" key="2">
    <source>
        <dbReference type="ARBA" id="ARBA00022553"/>
    </source>
</evidence>
<evidence type="ECO:0000256" key="1">
    <source>
        <dbReference type="ARBA" id="ARBA00022450"/>
    </source>
</evidence>
<dbReference type="InterPro" id="IPR036736">
    <property type="entry name" value="ACP-like_sf"/>
</dbReference>
<keyword evidence="1" id="KW-0596">Phosphopantetheine</keyword>
<accession>A0ABY7UAH2</accession>
<feature type="compositionally biased region" description="Low complexity" evidence="3">
    <location>
        <begin position="591"/>
        <end position="601"/>
    </location>
</feature>
<keyword evidence="4" id="KW-0812">Transmembrane</keyword>
<name>A0ABY7UAH2_9CORY</name>
<dbReference type="Pfam" id="PF14602">
    <property type="entry name" value="Hexapep_2"/>
    <property type="match status" value="1"/>
</dbReference>
<protein>
    <submittedName>
        <fullName evidence="6">Linear gramicidin synthase subunit D</fullName>
    </submittedName>
</protein>
<keyword evidence="4" id="KW-0472">Membrane</keyword>
<feature type="transmembrane region" description="Helical" evidence="4">
    <location>
        <begin position="916"/>
        <end position="938"/>
    </location>
</feature>
<dbReference type="Gene3D" id="3.30.300.30">
    <property type="match status" value="1"/>
</dbReference>
<dbReference type="InterPro" id="IPR001451">
    <property type="entry name" value="Hexapep"/>
</dbReference>
<dbReference type="SUPFAM" id="SSF51161">
    <property type="entry name" value="Trimeric LpxA-like enzymes"/>
    <property type="match status" value="3"/>
</dbReference>
<dbReference type="NCBIfam" id="TIGR02353">
    <property type="entry name" value="NRPS_term_dom"/>
    <property type="match status" value="1"/>
</dbReference>
<feature type="domain" description="Carrier" evidence="5">
    <location>
        <begin position="508"/>
        <end position="582"/>
    </location>
</feature>
<keyword evidence="2" id="KW-0597">Phosphoprotein</keyword>
<dbReference type="EMBL" id="CP063189">
    <property type="protein sequence ID" value="WCZ33243.1"/>
    <property type="molecule type" value="Genomic_DNA"/>
</dbReference>
<evidence type="ECO:0000256" key="3">
    <source>
        <dbReference type="SAM" id="MobiDB-lite"/>
    </source>
</evidence>
<dbReference type="SMART" id="SM00823">
    <property type="entry name" value="PKS_PP"/>
    <property type="match status" value="1"/>
</dbReference>
<dbReference type="InterPro" id="IPR020806">
    <property type="entry name" value="PKS_PP-bd"/>
</dbReference>
<evidence type="ECO:0000259" key="5">
    <source>
        <dbReference type="PROSITE" id="PS50075"/>
    </source>
</evidence>
<dbReference type="InterPro" id="IPR042099">
    <property type="entry name" value="ANL_N_sf"/>
</dbReference>
<evidence type="ECO:0000313" key="7">
    <source>
        <dbReference type="Proteomes" id="UP001220064"/>
    </source>
</evidence>
<dbReference type="CDD" id="cd05930">
    <property type="entry name" value="A_NRPS"/>
    <property type="match status" value="1"/>
</dbReference>